<protein>
    <recommendedName>
        <fullName evidence="3">Secreted protein</fullName>
    </recommendedName>
</protein>
<feature type="chain" id="PRO_5007893418" description="Secreted protein" evidence="1">
    <location>
        <begin position="19"/>
        <end position="70"/>
    </location>
</feature>
<reference evidence="2" key="1">
    <citation type="journal article" date="2016" name="Mol. Biol. Evol.">
        <title>Comparative Genomics of Early-Diverging Mushroom-Forming Fungi Provides Insights into the Origins of Lignocellulose Decay Capabilities.</title>
        <authorList>
            <person name="Nagy L.G."/>
            <person name="Riley R."/>
            <person name="Tritt A."/>
            <person name="Adam C."/>
            <person name="Daum C."/>
            <person name="Floudas D."/>
            <person name="Sun H."/>
            <person name="Yadav J.S."/>
            <person name="Pangilinan J."/>
            <person name="Larsson K.H."/>
            <person name="Matsuura K."/>
            <person name="Barry K."/>
            <person name="Labutti K."/>
            <person name="Kuo R."/>
            <person name="Ohm R.A."/>
            <person name="Bhattacharya S.S."/>
            <person name="Shirouzu T."/>
            <person name="Yoshinaga Y."/>
            <person name="Martin F.M."/>
            <person name="Grigoriev I.V."/>
            <person name="Hibbett D.S."/>
        </authorList>
    </citation>
    <scope>NUCLEOTIDE SEQUENCE [LARGE SCALE GENOMIC DNA]</scope>
    <source>
        <strain evidence="2">CBS 109695</strain>
    </source>
</reference>
<organism evidence="2">
    <name type="scientific">Athelia psychrophila</name>
    <dbReference type="NCBI Taxonomy" id="1759441"/>
    <lineage>
        <taxon>Eukaryota</taxon>
        <taxon>Fungi</taxon>
        <taxon>Dikarya</taxon>
        <taxon>Basidiomycota</taxon>
        <taxon>Agaricomycotina</taxon>
        <taxon>Agaricomycetes</taxon>
        <taxon>Agaricomycetidae</taxon>
        <taxon>Atheliales</taxon>
        <taxon>Atheliaceae</taxon>
        <taxon>Athelia</taxon>
    </lineage>
</organism>
<feature type="signal peptide" evidence="1">
    <location>
        <begin position="1"/>
        <end position="18"/>
    </location>
</feature>
<evidence type="ECO:0008006" key="3">
    <source>
        <dbReference type="Google" id="ProtNLM"/>
    </source>
</evidence>
<proteinExistence type="predicted"/>
<sequence length="70" mass="8138">MLHLWRVAFIVLLRPFTPQLECRVASHPRCGDMYDYSYLHTDSCILDFLFHVCSSPEQVTNGARQVIRPS</sequence>
<gene>
    <name evidence="2" type="ORF">FIBSPDRAFT_370588</name>
</gene>
<accession>A0A167VFK5</accession>
<keyword evidence="1" id="KW-0732">Signal</keyword>
<evidence type="ECO:0000313" key="2">
    <source>
        <dbReference type="EMBL" id="KZP04958.1"/>
    </source>
</evidence>
<dbReference type="AlphaFoldDB" id="A0A167VFK5"/>
<dbReference type="EMBL" id="KV417875">
    <property type="protein sequence ID" value="KZP04958.1"/>
    <property type="molecule type" value="Genomic_DNA"/>
</dbReference>
<name>A0A167VFK5_9AGAM</name>
<evidence type="ECO:0000256" key="1">
    <source>
        <dbReference type="SAM" id="SignalP"/>
    </source>
</evidence>